<keyword evidence="2" id="KW-0812">Transmembrane</keyword>
<feature type="transmembrane region" description="Helical" evidence="2">
    <location>
        <begin position="33"/>
        <end position="56"/>
    </location>
</feature>
<sequence>MSADDETMTNGQALTDEEIVADYDVRSPASRTLLTVVGTILVVAVVAGVVLGISILMRSTTTTTSDIDLSGSAQVVIDAGESDLRIVQGDSDVVRIKASITSGLRKTDFRIGRRDDRIKIVAGCQSWLNPGCGVDTTLEIPKGFPVVVRTTSGDVSVSDVTEGVLTIQSGSGDVRASGLALDELSVQTGTGNIRASFASQPFAVKATSREGDISATLAAGKRTYDVTATSESGDVSSSIDSDEDGDGFIRATTDSGDISLSRR</sequence>
<evidence type="ECO:0000256" key="2">
    <source>
        <dbReference type="SAM" id="Phobius"/>
    </source>
</evidence>
<name>A0A641AIV3_9ACTN</name>
<evidence type="ECO:0000313" key="5">
    <source>
        <dbReference type="Proteomes" id="UP001515100"/>
    </source>
</evidence>
<feature type="compositionally biased region" description="Low complexity" evidence="1">
    <location>
        <begin position="230"/>
        <end position="239"/>
    </location>
</feature>
<feature type="compositionally biased region" description="Polar residues" evidence="1">
    <location>
        <begin position="252"/>
        <end position="263"/>
    </location>
</feature>
<dbReference type="InterPro" id="IPR025164">
    <property type="entry name" value="Toastrack_DUF4097"/>
</dbReference>
<dbReference type="RefSeq" id="WP_129185151.1">
    <property type="nucleotide sequence ID" value="NZ_JAGIOG010000001.1"/>
</dbReference>
<evidence type="ECO:0000259" key="3">
    <source>
        <dbReference type="Pfam" id="PF13349"/>
    </source>
</evidence>
<accession>A0A641AIV3</accession>
<evidence type="ECO:0000313" key="4">
    <source>
        <dbReference type="EMBL" id="KAA1373588.1"/>
    </source>
</evidence>
<reference evidence="4" key="1">
    <citation type="submission" date="2019-09" db="EMBL/GenBank/DDBJ databases">
        <authorList>
            <person name="Li J."/>
        </authorList>
    </citation>
    <scope>NUCLEOTIDE SEQUENCE [LARGE SCALE GENOMIC DNA]</scope>
    <source>
        <strain evidence="4">NRBC 14897</strain>
    </source>
</reference>
<dbReference type="Gene3D" id="2.160.20.120">
    <property type="match status" value="1"/>
</dbReference>
<organism evidence="4 5">
    <name type="scientific">Aeromicrobium fastidiosum</name>
    <dbReference type="NCBI Taxonomy" id="52699"/>
    <lineage>
        <taxon>Bacteria</taxon>
        <taxon>Bacillati</taxon>
        <taxon>Actinomycetota</taxon>
        <taxon>Actinomycetes</taxon>
        <taxon>Propionibacteriales</taxon>
        <taxon>Nocardioidaceae</taxon>
        <taxon>Aeromicrobium</taxon>
    </lineage>
</organism>
<feature type="domain" description="DUF4097" evidence="3">
    <location>
        <begin position="147"/>
        <end position="260"/>
    </location>
</feature>
<proteinExistence type="predicted"/>
<keyword evidence="2" id="KW-1133">Transmembrane helix</keyword>
<dbReference type="Proteomes" id="UP001515100">
    <property type="component" value="Unassembled WGS sequence"/>
</dbReference>
<comment type="caution">
    <text evidence="4">The sequence shown here is derived from an EMBL/GenBank/DDBJ whole genome shotgun (WGS) entry which is preliminary data.</text>
</comment>
<dbReference type="AlphaFoldDB" id="A0A641AIV3"/>
<dbReference type="Pfam" id="PF13349">
    <property type="entry name" value="DUF4097"/>
    <property type="match status" value="1"/>
</dbReference>
<keyword evidence="2" id="KW-0472">Membrane</keyword>
<keyword evidence="5" id="KW-1185">Reference proteome</keyword>
<protein>
    <submittedName>
        <fullName evidence="4">DUF4097 domain-containing protein</fullName>
    </submittedName>
</protein>
<gene>
    <name evidence="4" type="ORF">ESP62_016630</name>
</gene>
<dbReference type="EMBL" id="SDPP02000005">
    <property type="protein sequence ID" value="KAA1373588.1"/>
    <property type="molecule type" value="Genomic_DNA"/>
</dbReference>
<evidence type="ECO:0000256" key="1">
    <source>
        <dbReference type="SAM" id="MobiDB-lite"/>
    </source>
</evidence>
<dbReference type="OrthoDB" id="3748255at2"/>
<feature type="region of interest" description="Disordered" evidence="1">
    <location>
        <begin position="226"/>
        <end position="263"/>
    </location>
</feature>